<name>A0A238Y8P7_9ACTN</name>
<accession>A0A238Y8P7</accession>
<reference evidence="1 2" key="1">
    <citation type="submission" date="2017-06" db="EMBL/GenBank/DDBJ databases">
        <authorList>
            <person name="Kim H.J."/>
            <person name="Triplett B.A."/>
        </authorList>
    </citation>
    <scope>NUCLEOTIDE SEQUENCE [LARGE SCALE GENOMIC DNA]</scope>
    <source>
        <strain evidence="1 2">DSM 44272</strain>
    </source>
</reference>
<proteinExistence type="predicted"/>
<dbReference type="AlphaFoldDB" id="A0A238Y8P7"/>
<evidence type="ECO:0000313" key="2">
    <source>
        <dbReference type="Proteomes" id="UP000198403"/>
    </source>
</evidence>
<dbReference type="EMBL" id="FZNO01000018">
    <property type="protein sequence ID" value="SNR67666.1"/>
    <property type="molecule type" value="Genomic_DNA"/>
</dbReference>
<dbReference type="OrthoDB" id="5738121at2"/>
<sequence length="64" mass="6478">MGITSDDATAEKAELAASLGFPPVAAGGLRPARVVVELALLDITLDATNGCARRSPFQLIGPTA</sequence>
<organism evidence="1 2">
    <name type="scientific">Blastococcus mobilis</name>
    <dbReference type="NCBI Taxonomy" id="1938746"/>
    <lineage>
        <taxon>Bacteria</taxon>
        <taxon>Bacillati</taxon>
        <taxon>Actinomycetota</taxon>
        <taxon>Actinomycetes</taxon>
        <taxon>Geodermatophilales</taxon>
        <taxon>Geodermatophilaceae</taxon>
        <taxon>Blastococcus</taxon>
    </lineage>
</organism>
<dbReference type="Proteomes" id="UP000198403">
    <property type="component" value="Unassembled WGS sequence"/>
</dbReference>
<keyword evidence="2" id="KW-1185">Reference proteome</keyword>
<gene>
    <name evidence="1" type="ORF">SAMN06272737_118101</name>
</gene>
<dbReference type="RefSeq" id="WP_089337586.1">
    <property type="nucleotide sequence ID" value="NZ_FZNO01000018.1"/>
</dbReference>
<evidence type="ECO:0000313" key="1">
    <source>
        <dbReference type="EMBL" id="SNR67666.1"/>
    </source>
</evidence>
<protein>
    <submittedName>
        <fullName evidence="1">Uncharacterized protein</fullName>
    </submittedName>
</protein>